<dbReference type="Pfam" id="PF00082">
    <property type="entry name" value="Peptidase_S8"/>
    <property type="match status" value="1"/>
</dbReference>
<proteinExistence type="inferred from homology"/>
<comment type="caution">
    <text evidence="13">The sequence shown here is derived from an EMBL/GenBank/DDBJ whole genome shotgun (WGS) entry which is preliminary data.</text>
</comment>
<feature type="active site" description="Charge relay system" evidence="10">
    <location>
        <position position="240"/>
    </location>
</feature>
<evidence type="ECO:0000256" key="6">
    <source>
        <dbReference type="ARBA" id="ARBA00022723"/>
    </source>
</evidence>
<dbReference type="RefSeq" id="WP_038246545.1">
    <property type="nucleotide sequence ID" value="NZ_BNER01000008.1"/>
</dbReference>
<evidence type="ECO:0000313" key="13">
    <source>
        <dbReference type="EMBL" id="CDQ41763.1"/>
    </source>
</evidence>
<dbReference type="PRINTS" id="PR00723">
    <property type="entry name" value="SUBTILISIN"/>
</dbReference>
<evidence type="ECO:0000313" key="14">
    <source>
        <dbReference type="Proteomes" id="UP000028875"/>
    </source>
</evidence>
<dbReference type="GO" id="GO:0006508">
    <property type="term" value="P:proteolysis"/>
    <property type="evidence" value="ECO:0007669"/>
    <property type="project" value="UniProtKB-KW"/>
</dbReference>
<evidence type="ECO:0000259" key="12">
    <source>
        <dbReference type="Pfam" id="PF00082"/>
    </source>
</evidence>
<dbReference type="PANTHER" id="PTHR43806:SF11">
    <property type="entry name" value="CEREVISIN-RELATED"/>
    <property type="match status" value="1"/>
</dbReference>
<dbReference type="OrthoDB" id="9798386at2"/>
<dbReference type="InterPro" id="IPR034202">
    <property type="entry name" value="Subtilisin_Carlsberg-like"/>
</dbReference>
<evidence type="ECO:0000256" key="4">
    <source>
        <dbReference type="ARBA" id="ARBA00022525"/>
    </source>
</evidence>
<keyword evidence="6" id="KW-0479">Metal-binding</keyword>
<keyword evidence="4" id="KW-0964">Secreted</keyword>
<evidence type="ECO:0000256" key="5">
    <source>
        <dbReference type="ARBA" id="ARBA00022670"/>
    </source>
</evidence>
<evidence type="ECO:0000256" key="8">
    <source>
        <dbReference type="ARBA" id="ARBA00022825"/>
    </source>
</evidence>
<dbReference type="PROSITE" id="PS00138">
    <property type="entry name" value="SUBTILASE_SER"/>
    <property type="match status" value="1"/>
</dbReference>
<evidence type="ECO:0000256" key="11">
    <source>
        <dbReference type="RuleBase" id="RU003355"/>
    </source>
</evidence>
<dbReference type="InterPro" id="IPR050131">
    <property type="entry name" value="Peptidase_S8_subtilisin-like"/>
</dbReference>
<dbReference type="GO" id="GO:0046872">
    <property type="term" value="F:metal ion binding"/>
    <property type="evidence" value="ECO:0007669"/>
    <property type="project" value="UniProtKB-KW"/>
</dbReference>
<gene>
    <name evidence="13" type="ORF">BN990_04140</name>
</gene>
<dbReference type="PANTHER" id="PTHR43806">
    <property type="entry name" value="PEPTIDASE S8"/>
    <property type="match status" value="1"/>
</dbReference>
<evidence type="ECO:0000256" key="1">
    <source>
        <dbReference type="ARBA" id="ARBA00001913"/>
    </source>
</evidence>
<dbReference type="InterPro" id="IPR000209">
    <property type="entry name" value="Peptidase_S8/S53_dom"/>
</dbReference>
<dbReference type="EMBL" id="CCDP010000003">
    <property type="protein sequence ID" value="CDQ41763.1"/>
    <property type="molecule type" value="Genomic_DNA"/>
</dbReference>
<keyword evidence="8 10" id="KW-0720">Serine protease</keyword>
<keyword evidence="7 10" id="KW-0378">Hydrolase</keyword>
<dbReference type="InterPro" id="IPR036852">
    <property type="entry name" value="Peptidase_S8/S53_dom_sf"/>
</dbReference>
<dbReference type="SUPFAM" id="SSF52743">
    <property type="entry name" value="Subtilisin-like"/>
    <property type="match status" value="1"/>
</dbReference>
<dbReference type="InterPro" id="IPR023828">
    <property type="entry name" value="Peptidase_S8_Ser-AS"/>
</dbReference>
<name>A0A024QGT0_9BACI</name>
<keyword evidence="9" id="KW-0106">Calcium</keyword>
<feature type="active site" description="Charge relay system" evidence="10">
    <location>
        <position position="54"/>
    </location>
</feature>
<comment type="cofactor">
    <cofactor evidence="1">
        <name>Ca(2+)</name>
        <dbReference type="ChEBI" id="CHEBI:29108"/>
    </cofactor>
</comment>
<dbReference type="PROSITE" id="PS00136">
    <property type="entry name" value="SUBTILASE_ASP"/>
    <property type="match status" value="1"/>
</dbReference>
<feature type="domain" description="Peptidase S8/S53" evidence="12">
    <location>
        <begin position="45"/>
        <end position="292"/>
    </location>
</feature>
<dbReference type="InterPro" id="IPR022398">
    <property type="entry name" value="Peptidase_S8_His-AS"/>
</dbReference>
<dbReference type="Gene3D" id="3.40.50.200">
    <property type="entry name" value="Peptidase S8/S53 domain"/>
    <property type="match status" value="1"/>
</dbReference>
<dbReference type="CDD" id="cd07477">
    <property type="entry name" value="Peptidases_S8_Subtilisin_subset"/>
    <property type="match status" value="1"/>
</dbReference>
<evidence type="ECO:0000256" key="7">
    <source>
        <dbReference type="ARBA" id="ARBA00022801"/>
    </source>
</evidence>
<comment type="similarity">
    <text evidence="3 10 11">Belongs to the peptidase S8 family.</text>
</comment>
<reference evidence="13 14" key="1">
    <citation type="submission" date="2014-03" db="EMBL/GenBank/DDBJ databases">
        <authorList>
            <person name="Urmite Genomes U."/>
        </authorList>
    </citation>
    <scope>NUCLEOTIDE SEQUENCE [LARGE SCALE GENOMIC DNA]</scope>
    <source>
        <strain evidence="13 14">Vm-5</strain>
    </source>
</reference>
<dbReference type="PROSITE" id="PS00137">
    <property type="entry name" value="SUBTILASE_HIS"/>
    <property type="match status" value="1"/>
</dbReference>
<keyword evidence="14" id="KW-1185">Reference proteome</keyword>
<dbReference type="InterPro" id="IPR015500">
    <property type="entry name" value="Peptidase_S8_subtilisin-rel"/>
</dbReference>
<dbReference type="STRING" id="1462526.BN990_04140"/>
<dbReference type="AlphaFoldDB" id="A0A024QGT0"/>
<dbReference type="GO" id="GO:0005576">
    <property type="term" value="C:extracellular region"/>
    <property type="evidence" value="ECO:0007669"/>
    <property type="project" value="UniProtKB-SubCell"/>
</dbReference>
<evidence type="ECO:0000256" key="9">
    <source>
        <dbReference type="ARBA" id="ARBA00022837"/>
    </source>
</evidence>
<comment type="subcellular location">
    <subcellularLocation>
        <location evidence="2">Secreted</location>
    </subcellularLocation>
</comment>
<feature type="active site" description="Charge relay system" evidence="10">
    <location>
        <position position="87"/>
    </location>
</feature>
<dbReference type="InterPro" id="IPR023827">
    <property type="entry name" value="Peptidase_S8_Asp-AS"/>
</dbReference>
<dbReference type="PROSITE" id="PS51892">
    <property type="entry name" value="SUBTILASE"/>
    <property type="match status" value="1"/>
</dbReference>
<accession>A0A024QGT0</accession>
<dbReference type="Proteomes" id="UP000028875">
    <property type="component" value="Unassembled WGS sequence"/>
</dbReference>
<evidence type="ECO:0000256" key="2">
    <source>
        <dbReference type="ARBA" id="ARBA00004613"/>
    </source>
</evidence>
<protein>
    <submittedName>
        <fullName evidence="13">Subtilisin BL</fullName>
    </submittedName>
</protein>
<dbReference type="GO" id="GO:0004252">
    <property type="term" value="F:serine-type endopeptidase activity"/>
    <property type="evidence" value="ECO:0007669"/>
    <property type="project" value="UniProtKB-UniRule"/>
</dbReference>
<dbReference type="eggNOG" id="COG1404">
    <property type="taxonomic scope" value="Bacteria"/>
</dbReference>
<evidence type="ECO:0000256" key="10">
    <source>
        <dbReference type="PROSITE-ProRule" id="PRU01240"/>
    </source>
</evidence>
<reference evidence="14" key="2">
    <citation type="submission" date="2014-05" db="EMBL/GenBank/DDBJ databases">
        <title>Draft genome sequence of Virgibacillus massiliensis Vm-5.</title>
        <authorList>
            <person name="Khelaifia S."/>
            <person name="Croce O."/>
            <person name="Lagier J.C."/>
            <person name="Raoult D."/>
        </authorList>
    </citation>
    <scope>NUCLEOTIDE SEQUENCE [LARGE SCALE GENOMIC DNA]</scope>
    <source>
        <strain evidence="14">Vm-5</strain>
    </source>
</reference>
<keyword evidence="5 10" id="KW-0645">Protease</keyword>
<organism evidence="13 14">
    <name type="scientific">Virgibacillus massiliensis</name>
    <dbReference type="NCBI Taxonomy" id="1462526"/>
    <lineage>
        <taxon>Bacteria</taxon>
        <taxon>Bacillati</taxon>
        <taxon>Bacillota</taxon>
        <taxon>Bacilli</taxon>
        <taxon>Bacillales</taxon>
        <taxon>Bacillaceae</taxon>
        <taxon>Virgibacillus</taxon>
    </lineage>
</organism>
<evidence type="ECO:0000256" key="3">
    <source>
        <dbReference type="ARBA" id="ARBA00011073"/>
    </source>
</evidence>
<sequence>MIKENVVTFDSHQIKEVHLPDLGTDFIDWGLHTIMAPTAWERTKGENIKVAVLDTGIDYNHPDLINNVKDHKDFTNSPSASLDIQGHGTHVAGIIAGSDNGVGITGVAPDAEIYAGKVLGDNGSGSFGSIIKGIRWAISKKVDIINMSLGTAKQPPNDFYEAIKQAKAQGIVIVAATGNANSSVCYPARYDEVIAVGAIDNKYDKASFSNYGVKNEITAPGVDILSCYKNKGYAKLSGTSMATPIITGSIALYLSIHKNFSKSVNIDVIHKAISQATVDLGNDGKDEYFGAGLINLAKLI</sequence>